<dbReference type="InterPro" id="IPR029045">
    <property type="entry name" value="ClpP/crotonase-like_dom_sf"/>
</dbReference>
<accession>A0ABP9QJJ0</accession>
<evidence type="ECO:0000313" key="1">
    <source>
        <dbReference type="EMBL" id="GAA5162989.1"/>
    </source>
</evidence>
<dbReference type="InterPro" id="IPR001753">
    <property type="entry name" value="Enoyl-CoA_hydra/iso"/>
</dbReference>
<dbReference type="Pfam" id="PF00378">
    <property type="entry name" value="ECH_1"/>
    <property type="match status" value="1"/>
</dbReference>
<reference evidence="2" key="1">
    <citation type="journal article" date="2019" name="Int. J. Syst. Evol. Microbiol.">
        <title>The Global Catalogue of Microorganisms (GCM) 10K type strain sequencing project: providing services to taxonomists for standard genome sequencing and annotation.</title>
        <authorList>
            <consortium name="The Broad Institute Genomics Platform"/>
            <consortium name="The Broad Institute Genome Sequencing Center for Infectious Disease"/>
            <person name="Wu L."/>
            <person name="Ma J."/>
        </authorList>
    </citation>
    <scope>NUCLEOTIDE SEQUENCE [LARGE SCALE GENOMIC DNA]</scope>
    <source>
        <strain evidence="2">JCM 18303</strain>
    </source>
</reference>
<dbReference type="PANTHER" id="PTHR11941">
    <property type="entry name" value="ENOYL-COA HYDRATASE-RELATED"/>
    <property type="match status" value="1"/>
</dbReference>
<protein>
    <submittedName>
        <fullName evidence="1">Enoyl-CoA hydratase/isomerase family protein</fullName>
    </submittedName>
</protein>
<sequence>MLPPSQDQASHLTEEVDIIRNIRFEREGAIGTIVLADPPNWLNIEFAESLRVAVHQASESDIRVLHIRAEGPDFSVGGAVREWPGKSADWFRTFVAEVNASYRALELLRIPIVCSVQGEVLGGGFELALSADFLVAAESARFQCVEITTGMVPLAGAVQRLADMIGPARTARMAMLGERLTATEAAELNVVSWVVPDDELAKTGTELAERLARGPTKGYAAIRALLKAWSAGGTPGADHLMYDLTMDLYRSEDTTNAIPAIARAMDRGEMAADIPFRGR</sequence>
<dbReference type="SUPFAM" id="SSF52096">
    <property type="entry name" value="ClpP/crotonase"/>
    <property type="match status" value="1"/>
</dbReference>
<dbReference type="EMBL" id="BAABJP010000029">
    <property type="protein sequence ID" value="GAA5162989.1"/>
    <property type="molecule type" value="Genomic_DNA"/>
</dbReference>
<dbReference type="Gene3D" id="3.90.226.10">
    <property type="entry name" value="2-enoyl-CoA Hydratase, Chain A, domain 1"/>
    <property type="match status" value="1"/>
</dbReference>
<dbReference type="PANTHER" id="PTHR11941:SF54">
    <property type="entry name" value="ENOYL-COA HYDRATASE, MITOCHONDRIAL"/>
    <property type="match status" value="1"/>
</dbReference>
<keyword evidence="2" id="KW-1185">Reference proteome</keyword>
<comment type="caution">
    <text evidence="1">The sequence shown here is derived from an EMBL/GenBank/DDBJ whole genome shotgun (WGS) entry which is preliminary data.</text>
</comment>
<dbReference type="CDD" id="cd06558">
    <property type="entry name" value="crotonase-like"/>
    <property type="match status" value="1"/>
</dbReference>
<organism evidence="1 2">
    <name type="scientific">Pseudonocardia eucalypti</name>
    <dbReference type="NCBI Taxonomy" id="648755"/>
    <lineage>
        <taxon>Bacteria</taxon>
        <taxon>Bacillati</taxon>
        <taxon>Actinomycetota</taxon>
        <taxon>Actinomycetes</taxon>
        <taxon>Pseudonocardiales</taxon>
        <taxon>Pseudonocardiaceae</taxon>
        <taxon>Pseudonocardia</taxon>
    </lineage>
</organism>
<proteinExistence type="predicted"/>
<name>A0ABP9QJJ0_9PSEU</name>
<gene>
    <name evidence="1" type="ORF">GCM10023321_49230</name>
</gene>
<evidence type="ECO:0000313" key="2">
    <source>
        <dbReference type="Proteomes" id="UP001428817"/>
    </source>
</evidence>
<dbReference type="Proteomes" id="UP001428817">
    <property type="component" value="Unassembled WGS sequence"/>
</dbReference>